<keyword evidence="3" id="KW-1185">Reference proteome</keyword>
<protein>
    <recommendedName>
        <fullName evidence="1">EF-hand domain-containing protein</fullName>
    </recommendedName>
</protein>
<dbReference type="EMBL" id="JARBDR010000793">
    <property type="protein sequence ID" value="KAJ8307252.1"/>
    <property type="molecule type" value="Genomic_DNA"/>
</dbReference>
<name>A0ABQ9EPT9_TEGGR</name>
<evidence type="ECO:0000313" key="3">
    <source>
        <dbReference type="Proteomes" id="UP001217089"/>
    </source>
</evidence>
<evidence type="ECO:0000259" key="1">
    <source>
        <dbReference type="PROSITE" id="PS50222"/>
    </source>
</evidence>
<accession>A0ABQ9EPT9</accession>
<gene>
    <name evidence="2" type="ORF">KUTeg_015336</name>
</gene>
<dbReference type="PROSITE" id="PS50222">
    <property type="entry name" value="EF_HAND_2"/>
    <property type="match status" value="1"/>
</dbReference>
<sequence length="88" mass="9721">MINESGEEDDINELFAVMDVDGDGGVNEEEFEAAPLIKDCEGQGAETVTEEPVETDIDNDEEDWSYDFASFKTTSKLPIKKSLTLEAL</sequence>
<dbReference type="Proteomes" id="UP001217089">
    <property type="component" value="Unassembled WGS sequence"/>
</dbReference>
<reference evidence="2 3" key="1">
    <citation type="submission" date="2022-12" db="EMBL/GenBank/DDBJ databases">
        <title>Chromosome-level genome of Tegillarca granosa.</title>
        <authorList>
            <person name="Kim J."/>
        </authorList>
    </citation>
    <scope>NUCLEOTIDE SEQUENCE [LARGE SCALE GENOMIC DNA]</scope>
    <source>
        <strain evidence="2">Teg-2019</strain>
        <tissue evidence="2">Adductor muscle</tissue>
    </source>
</reference>
<dbReference type="InterPro" id="IPR011992">
    <property type="entry name" value="EF-hand-dom_pair"/>
</dbReference>
<proteinExistence type="predicted"/>
<dbReference type="InterPro" id="IPR002048">
    <property type="entry name" value="EF_hand_dom"/>
</dbReference>
<comment type="caution">
    <text evidence="2">The sequence shown here is derived from an EMBL/GenBank/DDBJ whole genome shotgun (WGS) entry which is preliminary data.</text>
</comment>
<evidence type="ECO:0000313" key="2">
    <source>
        <dbReference type="EMBL" id="KAJ8307252.1"/>
    </source>
</evidence>
<dbReference type="SUPFAM" id="SSF47473">
    <property type="entry name" value="EF-hand"/>
    <property type="match status" value="1"/>
</dbReference>
<dbReference type="Gene3D" id="1.10.238.10">
    <property type="entry name" value="EF-hand"/>
    <property type="match status" value="1"/>
</dbReference>
<feature type="domain" description="EF-hand" evidence="1">
    <location>
        <begin position="6"/>
        <end position="41"/>
    </location>
</feature>
<organism evidence="2 3">
    <name type="scientific">Tegillarca granosa</name>
    <name type="common">Malaysian cockle</name>
    <name type="synonym">Anadara granosa</name>
    <dbReference type="NCBI Taxonomy" id="220873"/>
    <lineage>
        <taxon>Eukaryota</taxon>
        <taxon>Metazoa</taxon>
        <taxon>Spiralia</taxon>
        <taxon>Lophotrochozoa</taxon>
        <taxon>Mollusca</taxon>
        <taxon>Bivalvia</taxon>
        <taxon>Autobranchia</taxon>
        <taxon>Pteriomorphia</taxon>
        <taxon>Arcoida</taxon>
        <taxon>Arcoidea</taxon>
        <taxon>Arcidae</taxon>
        <taxon>Tegillarca</taxon>
    </lineage>
</organism>